<dbReference type="PANTHER" id="PTHR10353:SF122">
    <property type="entry name" value="6-PHOSPHO-BETA-GLUCOSIDASE ASCB-RELATED"/>
    <property type="match status" value="1"/>
</dbReference>
<dbReference type="SUPFAM" id="SSF51445">
    <property type="entry name" value="(Trans)glycosidases"/>
    <property type="match status" value="1"/>
</dbReference>
<evidence type="ECO:0000313" key="8">
    <source>
        <dbReference type="Proteomes" id="UP000596929"/>
    </source>
</evidence>
<dbReference type="NCBIfam" id="NF007158">
    <property type="entry name" value="PRK09593.1"/>
    <property type="match status" value="1"/>
</dbReference>
<evidence type="ECO:0000256" key="4">
    <source>
        <dbReference type="PROSITE-ProRule" id="PRU10055"/>
    </source>
</evidence>
<dbReference type="PANTHER" id="PTHR10353">
    <property type="entry name" value="GLYCOSYL HYDROLASE"/>
    <property type="match status" value="1"/>
</dbReference>
<evidence type="ECO:0000256" key="6">
    <source>
        <dbReference type="RuleBase" id="RU004468"/>
    </source>
</evidence>
<accession>A0ABR7DBV5</accession>
<proteinExistence type="inferred from homology"/>
<dbReference type="NCBIfam" id="NF007154">
    <property type="entry name" value="PRK09589.1"/>
    <property type="match status" value="1"/>
</dbReference>
<name>A0ABR7DBV5_9CLOT</name>
<comment type="similarity">
    <text evidence="1 5">Belongs to the glycosyl hydrolase 1 family.</text>
</comment>
<gene>
    <name evidence="7" type="primary">ascB</name>
    <name evidence="7" type="ORF">H8S20_08300</name>
</gene>
<comment type="caution">
    <text evidence="7">The sequence shown here is derived from an EMBL/GenBank/DDBJ whole genome shotgun (WGS) entry which is preliminary data.</text>
</comment>
<dbReference type="PROSITE" id="PS00653">
    <property type="entry name" value="GLYCOSYL_HYDROL_F1_2"/>
    <property type="match status" value="1"/>
</dbReference>
<protein>
    <submittedName>
        <fullName evidence="7">6-phospho-beta-glucosidase</fullName>
        <ecNumber evidence="7">3.2.1.86</ecNumber>
    </submittedName>
</protein>
<feature type="active site" description="Nucleophile" evidence="4">
    <location>
        <position position="367"/>
    </location>
</feature>
<dbReference type="EMBL" id="JACOOO010000016">
    <property type="protein sequence ID" value="MBC5628890.1"/>
    <property type="molecule type" value="Genomic_DNA"/>
</dbReference>
<reference evidence="7 8" key="1">
    <citation type="submission" date="2020-08" db="EMBL/GenBank/DDBJ databases">
        <title>Genome public.</title>
        <authorList>
            <person name="Liu C."/>
            <person name="Sun Q."/>
        </authorList>
    </citation>
    <scope>NUCLEOTIDE SEQUENCE [LARGE SCALE GENOMIC DNA]</scope>
    <source>
        <strain evidence="7 8">NSJ-6</strain>
    </source>
</reference>
<keyword evidence="8" id="KW-1185">Reference proteome</keyword>
<organism evidence="7 8">
    <name type="scientific">Clostridium hominis</name>
    <dbReference type="NCBI Taxonomy" id="2763036"/>
    <lineage>
        <taxon>Bacteria</taxon>
        <taxon>Bacillati</taxon>
        <taxon>Bacillota</taxon>
        <taxon>Clostridia</taxon>
        <taxon>Eubacteriales</taxon>
        <taxon>Clostridiaceae</taxon>
        <taxon>Clostridium</taxon>
    </lineage>
</organism>
<dbReference type="RefSeq" id="WP_186859829.1">
    <property type="nucleotide sequence ID" value="NZ_JACOOO010000016.1"/>
</dbReference>
<dbReference type="EC" id="3.2.1.86" evidence="7"/>
<dbReference type="PRINTS" id="PR00131">
    <property type="entry name" value="GLHYDRLASE1"/>
</dbReference>
<dbReference type="Gene3D" id="3.20.20.80">
    <property type="entry name" value="Glycosidases"/>
    <property type="match status" value="1"/>
</dbReference>
<evidence type="ECO:0000256" key="2">
    <source>
        <dbReference type="ARBA" id="ARBA00022801"/>
    </source>
</evidence>
<dbReference type="InterPro" id="IPR018120">
    <property type="entry name" value="Glyco_hydro_1_AS"/>
</dbReference>
<keyword evidence="2 6" id="KW-0378">Hydrolase</keyword>
<dbReference type="InterPro" id="IPR001360">
    <property type="entry name" value="Glyco_hydro_1"/>
</dbReference>
<dbReference type="GO" id="GO:0008706">
    <property type="term" value="F:6-phospho-beta-glucosidase activity"/>
    <property type="evidence" value="ECO:0007669"/>
    <property type="project" value="UniProtKB-EC"/>
</dbReference>
<dbReference type="NCBIfam" id="NF007356">
    <property type="entry name" value="PRK09852.1"/>
    <property type="match status" value="1"/>
</dbReference>
<dbReference type="PROSITE" id="PS00572">
    <property type="entry name" value="GLYCOSYL_HYDROL_F1_1"/>
    <property type="match status" value="1"/>
</dbReference>
<dbReference type="InterPro" id="IPR033132">
    <property type="entry name" value="GH_1_N_CS"/>
</dbReference>
<evidence type="ECO:0000256" key="1">
    <source>
        <dbReference type="ARBA" id="ARBA00010838"/>
    </source>
</evidence>
<keyword evidence="3 6" id="KW-0326">Glycosidase</keyword>
<evidence type="ECO:0000256" key="3">
    <source>
        <dbReference type="ARBA" id="ARBA00023295"/>
    </source>
</evidence>
<evidence type="ECO:0000313" key="7">
    <source>
        <dbReference type="EMBL" id="MBC5628890.1"/>
    </source>
</evidence>
<evidence type="ECO:0000256" key="5">
    <source>
        <dbReference type="RuleBase" id="RU003690"/>
    </source>
</evidence>
<dbReference type="InterPro" id="IPR017853">
    <property type="entry name" value="GH"/>
</dbReference>
<dbReference type="Pfam" id="PF00232">
    <property type="entry name" value="Glyco_hydro_1"/>
    <property type="match status" value="1"/>
</dbReference>
<sequence>MCAGNVFKEGFLWGGALSANQCEGAYLKDGKGLSVADVLPGGMISEVINPPNGKFPSHEAIDFYHRYKEDIKLFAEMGFKCLRMSIAWTRIFPNGDDEFPNEEGLRFYDDVFNELLKYNIEPVVTLSHYEMPLNLVDKYGGWKNRKLIGFFEKYAKVVFERYKEKVKYWLTFNEMNTILHMTFIGGGITFKDEDNRREIIYQSIHNQFVANAKVTKLCHEINKDSLIGCMINYGCIYPMACRPLDSMEALEMDRKTLFFTDVLVRGYYPSYIKRFFKENNINIKLEEDDLSLIKENTVDYIGISYYMSRVASSNKEDKEMANGNIFKMLKNPYLEASEWGWQIDPVGLRYSLNTLYDRYQKPIFIVENGLGAIDTINEEGEINDDYRIGYLREHISALKEAISDGVDVIGYTSWGPIDIVSASTGELKKRYGFIYVDKDDDGNGTLERRKKKSFYWYKKVIESNGEILI</sequence>
<dbReference type="Proteomes" id="UP000596929">
    <property type="component" value="Unassembled WGS sequence"/>
</dbReference>